<dbReference type="PROSITE" id="PS51257">
    <property type="entry name" value="PROKAR_LIPOPROTEIN"/>
    <property type="match status" value="1"/>
</dbReference>
<reference evidence="3 4" key="1">
    <citation type="submission" date="2019-10" db="EMBL/GenBank/DDBJ databases">
        <title>Prolixibacter strains distinguished by the presence of nitrate reductase genes were adept at nitrate-dependent anaerobic corrosion of metallic iron and carbon steel.</title>
        <authorList>
            <person name="Iino T."/>
            <person name="Shono N."/>
            <person name="Ito K."/>
            <person name="Nakamura R."/>
            <person name="Sueoka K."/>
            <person name="Harayama S."/>
            <person name="Ohkuma M."/>
        </authorList>
    </citation>
    <scope>NUCLEOTIDE SEQUENCE [LARGE SCALE GENOMIC DNA]</scope>
    <source>
        <strain evidence="3 4">JCM 13498</strain>
    </source>
</reference>
<keyword evidence="1" id="KW-0732">Signal</keyword>
<evidence type="ECO:0000313" key="3">
    <source>
        <dbReference type="EMBL" id="GET32632.1"/>
    </source>
</evidence>
<dbReference type="Pfam" id="PF05036">
    <property type="entry name" value="SPOR"/>
    <property type="match status" value="1"/>
</dbReference>
<dbReference type="GO" id="GO:0042834">
    <property type="term" value="F:peptidoglycan binding"/>
    <property type="evidence" value="ECO:0007669"/>
    <property type="project" value="InterPro"/>
</dbReference>
<keyword evidence="4" id="KW-1185">Reference proteome</keyword>
<dbReference type="RefSeq" id="WP_081782319.1">
    <property type="nucleotide sequence ID" value="NZ_BLAX01000001.1"/>
</dbReference>
<accession>A0A5M4AXL7</accession>
<dbReference type="Gene3D" id="3.30.70.1070">
    <property type="entry name" value="Sporulation related repeat"/>
    <property type="match status" value="1"/>
</dbReference>
<dbReference type="InterPro" id="IPR036680">
    <property type="entry name" value="SPOR-like_sf"/>
</dbReference>
<evidence type="ECO:0000256" key="1">
    <source>
        <dbReference type="SAM" id="SignalP"/>
    </source>
</evidence>
<dbReference type="Proteomes" id="UP000391834">
    <property type="component" value="Unassembled WGS sequence"/>
</dbReference>
<sequence>MKILRVLFILSLAFVFGCQTQHLMPEATTPEQIKEPETAKIDNAPKIVVKEERVSVPAGEEKSLDSKRFYVILGSFGVYQNAQKFKSELMHEGFYPGILVNENGLYRVCVDSYDDENTARSKVSDIRNKYKQYSDVWLLIKKED</sequence>
<proteinExistence type="predicted"/>
<dbReference type="AlphaFoldDB" id="A0A5M4AXL7"/>
<gene>
    <name evidence="3" type="ORF">PbJCM13498_14950</name>
</gene>
<organism evidence="3 4">
    <name type="scientific">Prolixibacter bellariivorans</name>
    <dbReference type="NCBI Taxonomy" id="314319"/>
    <lineage>
        <taxon>Bacteria</taxon>
        <taxon>Pseudomonadati</taxon>
        <taxon>Bacteroidota</taxon>
        <taxon>Bacteroidia</taxon>
        <taxon>Marinilabiliales</taxon>
        <taxon>Prolixibacteraceae</taxon>
        <taxon>Prolixibacter</taxon>
    </lineage>
</organism>
<dbReference type="PROSITE" id="PS51724">
    <property type="entry name" value="SPOR"/>
    <property type="match status" value="1"/>
</dbReference>
<evidence type="ECO:0000313" key="4">
    <source>
        <dbReference type="Proteomes" id="UP000391834"/>
    </source>
</evidence>
<evidence type="ECO:0000259" key="2">
    <source>
        <dbReference type="PROSITE" id="PS51724"/>
    </source>
</evidence>
<feature type="chain" id="PRO_5024352801" description="SPOR domain-containing protein" evidence="1">
    <location>
        <begin position="21"/>
        <end position="144"/>
    </location>
</feature>
<name>A0A5M4AXL7_9BACT</name>
<dbReference type="SUPFAM" id="SSF110997">
    <property type="entry name" value="Sporulation related repeat"/>
    <property type="match status" value="1"/>
</dbReference>
<dbReference type="InterPro" id="IPR007730">
    <property type="entry name" value="SPOR-like_dom"/>
</dbReference>
<feature type="signal peptide" evidence="1">
    <location>
        <begin position="1"/>
        <end position="20"/>
    </location>
</feature>
<protein>
    <recommendedName>
        <fullName evidence="2">SPOR domain-containing protein</fullName>
    </recommendedName>
</protein>
<dbReference type="EMBL" id="BLAX01000001">
    <property type="protein sequence ID" value="GET32632.1"/>
    <property type="molecule type" value="Genomic_DNA"/>
</dbReference>
<comment type="caution">
    <text evidence="3">The sequence shown here is derived from an EMBL/GenBank/DDBJ whole genome shotgun (WGS) entry which is preliminary data.</text>
</comment>
<dbReference type="OrthoDB" id="1123218at2"/>
<feature type="domain" description="SPOR" evidence="2">
    <location>
        <begin position="63"/>
        <end position="140"/>
    </location>
</feature>